<dbReference type="AlphaFoldDB" id="A0A1Y0AYZ3"/>
<proteinExistence type="predicted"/>
<organism evidence="1">
    <name type="scientific">Utricularia reniformis</name>
    <dbReference type="NCBI Taxonomy" id="192314"/>
    <lineage>
        <taxon>Eukaryota</taxon>
        <taxon>Viridiplantae</taxon>
        <taxon>Streptophyta</taxon>
        <taxon>Embryophyta</taxon>
        <taxon>Tracheophyta</taxon>
        <taxon>Spermatophyta</taxon>
        <taxon>Magnoliopsida</taxon>
        <taxon>eudicotyledons</taxon>
        <taxon>Gunneridae</taxon>
        <taxon>Pentapetalae</taxon>
        <taxon>asterids</taxon>
        <taxon>lamiids</taxon>
        <taxon>Lamiales</taxon>
        <taxon>Lentibulariaceae</taxon>
        <taxon>Utricularia</taxon>
    </lineage>
</organism>
<reference evidence="1" key="1">
    <citation type="submission" date="2017-03" db="EMBL/GenBank/DDBJ databases">
        <title>The mitochondrial genome of the carnivorous plant Utricularia reniformis (Lentibulariaceae): structure, comparative analysis and evolutionary landmarks.</title>
        <authorList>
            <person name="Silva S.R."/>
            <person name="Alvarenga D.O."/>
            <person name="Michael T.P."/>
            <person name="Miranda V.F.O."/>
            <person name="Varani A.M."/>
        </authorList>
    </citation>
    <scope>NUCLEOTIDE SEQUENCE</scope>
</reference>
<keyword evidence="1" id="KW-0496">Mitochondrion</keyword>
<accession>A0A1Y0AYZ3</accession>
<geneLocation type="mitochondrion" evidence="1"/>
<evidence type="ECO:0000313" key="1">
    <source>
        <dbReference type="EMBL" id="ART30368.1"/>
    </source>
</evidence>
<protein>
    <submittedName>
        <fullName evidence="1">Uncharacterized protein</fullName>
    </submittedName>
</protein>
<sequence length="71" mass="8269">MSFLPNRTRVYRYARGRIRAHRTPILDFRGKSIGSPNIAYRKPLSKKKLMPLVLPRSGLTKEGRFLCKHES</sequence>
<dbReference type="EMBL" id="KY774314">
    <property type="protein sequence ID" value="ART30368.1"/>
    <property type="molecule type" value="Genomic_DNA"/>
</dbReference>
<gene>
    <name evidence="1" type="ORF">AEK19_MT1302</name>
</gene>
<name>A0A1Y0AYZ3_9LAMI</name>